<evidence type="ECO:0000259" key="6">
    <source>
        <dbReference type="PROSITE" id="PS51186"/>
    </source>
</evidence>
<dbReference type="SUPFAM" id="SSF55729">
    <property type="entry name" value="Acyl-CoA N-acyltransferases (Nat)"/>
    <property type="match status" value="1"/>
</dbReference>
<dbReference type="Gene3D" id="3.40.630.30">
    <property type="match status" value="1"/>
</dbReference>
<comment type="similarity">
    <text evidence="1 5">Belongs to the acetyltransferase family. RimI subfamily.</text>
</comment>
<comment type="subcellular location">
    <subcellularLocation>
        <location evidence="5">Cytoplasm</location>
    </subcellularLocation>
</comment>
<dbReference type="PROSITE" id="PS51186">
    <property type="entry name" value="GNAT"/>
    <property type="match status" value="1"/>
</dbReference>
<dbReference type="Pfam" id="PF00583">
    <property type="entry name" value="Acetyltransf_1"/>
    <property type="match status" value="1"/>
</dbReference>
<proteinExistence type="inferred from homology"/>
<keyword evidence="4 5" id="KW-0012">Acyltransferase</keyword>
<keyword evidence="8" id="KW-1185">Reference proteome</keyword>
<protein>
    <recommendedName>
        <fullName evidence="5">[Ribosomal protein bS18]-alanine N-acetyltransferase</fullName>
        <ecNumber evidence="5">2.3.1.266</ecNumber>
    </recommendedName>
</protein>
<dbReference type="InterPro" id="IPR006464">
    <property type="entry name" value="AcTrfase_RimI/Ard1"/>
</dbReference>
<keyword evidence="3 5" id="KW-0808">Transferase</keyword>
<dbReference type="OrthoDB" id="9796919at2"/>
<evidence type="ECO:0000313" key="8">
    <source>
        <dbReference type="Proteomes" id="UP000065641"/>
    </source>
</evidence>
<dbReference type="EMBL" id="CP013189">
    <property type="protein sequence ID" value="ALO45666.1"/>
    <property type="molecule type" value="Genomic_DNA"/>
</dbReference>
<dbReference type="InterPro" id="IPR043690">
    <property type="entry name" value="RimI"/>
</dbReference>
<evidence type="ECO:0000256" key="3">
    <source>
        <dbReference type="ARBA" id="ARBA00022679"/>
    </source>
</evidence>
<evidence type="ECO:0000256" key="4">
    <source>
        <dbReference type="ARBA" id="ARBA00023315"/>
    </source>
</evidence>
<feature type="binding site" evidence="5">
    <location>
        <position position="117"/>
    </location>
    <ligand>
        <name>acetyl-CoA</name>
        <dbReference type="ChEBI" id="CHEBI:57288"/>
    </ligand>
</feature>
<feature type="active site" description="Proton acceptor" evidence="5">
    <location>
        <position position="112"/>
    </location>
</feature>
<keyword evidence="2 5" id="KW-0963">Cytoplasm</keyword>
<feature type="domain" description="N-acetyltransferase" evidence="6">
    <location>
        <begin position="11"/>
        <end position="159"/>
    </location>
</feature>
<dbReference type="KEGG" id="pspi:PS2015_997"/>
<dbReference type="STRING" id="1249552.PS2015_997"/>
<comment type="catalytic activity">
    <reaction evidence="5">
        <text>N-terminal L-alanyl-[ribosomal protein bS18] + acetyl-CoA = N-terminal N(alpha)-acetyl-L-alanyl-[ribosomal protein bS18] + CoA + H(+)</text>
        <dbReference type="Rhea" id="RHEA:43756"/>
        <dbReference type="Rhea" id="RHEA-COMP:10676"/>
        <dbReference type="Rhea" id="RHEA-COMP:10677"/>
        <dbReference type="ChEBI" id="CHEBI:15378"/>
        <dbReference type="ChEBI" id="CHEBI:57287"/>
        <dbReference type="ChEBI" id="CHEBI:57288"/>
        <dbReference type="ChEBI" id="CHEBI:64718"/>
        <dbReference type="ChEBI" id="CHEBI:83683"/>
        <dbReference type="EC" id="2.3.1.266"/>
    </reaction>
</comment>
<evidence type="ECO:0000313" key="7">
    <source>
        <dbReference type="EMBL" id="ALO45666.1"/>
    </source>
</evidence>
<dbReference type="InterPro" id="IPR016181">
    <property type="entry name" value="Acyl_CoA_acyltransferase"/>
</dbReference>
<comment type="caution">
    <text evidence="5">Lacks conserved residue(s) required for the propagation of feature annotation.</text>
</comment>
<dbReference type="EC" id="2.3.1.266" evidence="5"/>
<accession>A0A0S2KCK0</accession>
<dbReference type="PANTHER" id="PTHR43420">
    <property type="entry name" value="ACETYLTRANSFERASE"/>
    <property type="match status" value="1"/>
</dbReference>
<evidence type="ECO:0000256" key="1">
    <source>
        <dbReference type="ARBA" id="ARBA00005395"/>
    </source>
</evidence>
<dbReference type="InterPro" id="IPR050680">
    <property type="entry name" value="YpeA/RimI_acetyltransf"/>
</dbReference>
<organism evidence="7 8">
    <name type="scientific">Pseudohongiella spirulinae</name>
    <dbReference type="NCBI Taxonomy" id="1249552"/>
    <lineage>
        <taxon>Bacteria</taxon>
        <taxon>Pseudomonadati</taxon>
        <taxon>Pseudomonadota</taxon>
        <taxon>Gammaproteobacteria</taxon>
        <taxon>Pseudomonadales</taxon>
        <taxon>Pseudohongiellaceae</taxon>
        <taxon>Pseudohongiella</taxon>
    </lineage>
</organism>
<dbReference type="PANTHER" id="PTHR43420:SF44">
    <property type="entry name" value="ACETYLTRANSFERASE YPEA"/>
    <property type="match status" value="1"/>
</dbReference>
<dbReference type="CDD" id="cd04301">
    <property type="entry name" value="NAT_SF"/>
    <property type="match status" value="1"/>
</dbReference>
<feature type="active site" description="Proton donor" evidence="5">
    <location>
        <position position="124"/>
    </location>
</feature>
<dbReference type="NCBIfam" id="TIGR01575">
    <property type="entry name" value="rimI"/>
    <property type="match status" value="1"/>
</dbReference>
<dbReference type="AlphaFoldDB" id="A0A0S2KCK0"/>
<dbReference type="RefSeq" id="WP_058021183.1">
    <property type="nucleotide sequence ID" value="NZ_CP013189.1"/>
</dbReference>
<gene>
    <name evidence="5" type="primary">rimI</name>
    <name evidence="7" type="ORF">PS2015_997</name>
</gene>
<dbReference type="GO" id="GO:0005737">
    <property type="term" value="C:cytoplasm"/>
    <property type="evidence" value="ECO:0007669"/>
    <property type="project" value="UniProtKB-SubCell"/>
</dbReference>
<sequence length="172" mass="19414" precursor="true">MFQNKPDTSQLVCRRMRPSDLDQVVHNEEISYANPWSKRIFLDCLRAGYECWVLATRDQVLAHGVLSAALGESHLLTLCVHPSARRQAFGRRMLMHLLAEASRLGADSCFLEVRPSNQAARSLYYSAGFVQVGERRHYYPSEKGSTDRENALILSCRLDQVTRHTGEGGCES</sequence>
<evidence type="ECO:0000256" key="2">
    <source>
        <dbReference type="ARBA" id="ARBA00022490"/>
    </source>
</evidence>
<reference evidence="7 8" key="1">
    <citation type="submission" date="2015-11" db="EMBL/GenBank/DDBJ databases">
        <authorList>
            <person name="Zhang Y."/>
            <person name="Guo Z."/>
        </authorList>
    </citation>
    <scope>NUCLEOTIDE SEQUENCE [LARGE SCALE GENOMIC DNA]</scope>
    <source>
        <strain evidence="7 8">KCTC 32221</strain>
    </source>
</reference>
<dbReference type="Proteomes" id="UP000065641">
    <property type="component" value="Chromosome"/>
</dbReference>
<evidence type="ECO:0000256" key="5">
    <source>
        <dbReference type="HAMAP-Rule" id="MF_02210"/>
    </source>
</evidence>
<dbReference type="HAMAP" id="MF_02210">
    <property type="entry name" value="RimI"/>
    <property type="match status" value="1"/>
</dbReference>
<dbReference type="InterPro" id="IPR000182">
    <property type="entry name" value="GNAT_dom"/>
</dbReference>
<dbReference type="GO" id="GO:0008999">
    <property type="term" value="F:protein-N-terminal-alanine acetyltransferase activity"/>
    <property type="evidence" value="ECO:0007669"/>
    <property type="project" value="UniProtKB-UniRule"/>
</dbReference>
<comment type="function">
    <text evidence="5">Acetylates the N-terminal alanine of ribosomal protein bS18.</text>
</comment>
<name>A0A0S2KCK0_9GAMM</name>